<dbReference type="STRING" id="1196031.A361_17015"/>
<organism evidence="5 6">
    <name type="scientific">Cytobacillus oceanisediminis 2691</name>
    <dbReference type="NCBI Taxonomy" id="1196031"/>
    <lineage>
        <taxon>Bacteria</taxon>
        <taxon>Bacillati</taxon>
        <taxon>Bacillota</taxon>
        <taxon>Bacilli</taxon>
        <taxon>Bacillales</taxon>
        <taxon>Bacillaceae</taxon>
        <taxon>Cytobacillus</taxon>
    </lineage>
</organism>
<evidence type="ECO:0000313" key="6">
    <source>
        <dbReference type="Proteomes" id="UP000077856"/>
    </source>
</evidence>
<gene>
    <name evidence="5" type="ORF">A361_17015</name>
</gene>
<evidence type="ECO:0000313" key="5">
    <source>
        <dbReference type="EMBL" id="AND40780.1"/>
    </source>
</evidence>
<dbReference type="eggNOG" id="COG1309">
    <property type="taxonomic scope" value="Bacteria"/>
</dbReference>
<accession>A0A160MCU3</accession>
<name>A0A160MCU3_9BACI</name>
<protein>
    <submittedName>
        <fullName evidence="5">TetR family transcriptional regulator</fullName>
    </submittedName>
</protein>
<sequence length="200" mass="23290">MSNKQNLPIDRRITKSKQALMDALLSLMQTKEFKKITVTDIVKTANLNRGTFYKHYEYKEDLLDEIVDDVIADLISSYREPYKDTETFELKTLTSSAIKIFEHVSHKKEFYSLMVKSNALSGLQSKLCDVLKEVTLRDLKGVQFNPKINRELQASFYVHAMLGMITEWINHGFEYDSNYMSEQLLEILQSRQGDKVFKLT</sequence>
<dbReference type="Gene3D" id="1.10.357.10">
    <property type="entry name" value="Tetracycline Repressor, domain 2"/>
    <property type="match status" value="1"/>
</dbReference>
<dbReference type="Pfam" id="PF00440">
    <property type="entry name" value="TetR_N"/>
    <property type="match status" value="1"/>
</dbReference>
<keyword evidence="1" id="KW-0678">Repressor</keyword>
<dbReference type="PANTHER" id="PTHR43479:SF7">
    <property type="entry name" value="TETR-FAMILY TRANSCRIPTIONAL REGULATOR"/>
    <property type="match status" value="1"/>
</dbReference>
<keyword evidence="2 3" id="KW-0238">DNA-binding</keyword>
<feature type="domain" description="HTH tetR-type" evidence="4">
    <location>
        <begin position="14"/>
        <end position="74"/>
    </location>
</feature>
<dbReference type="InterPro" id="IPR039532">
    <property type="entry name" value="TetR_C_Firmicutes"/>
</dbReference>
<dbReference type="PANTHER" id="PTHR43479">
    <property type="entry name" value="ACREF/ENVCD OPERON REPRESSOR-RELATED"/>
    <property type="match status" value="1"/>
</dbReference>
<evidence type="ECO:0000256" key="2">
    <source>
        <dbReference type="ARBA" id="ARBA00023125"/>
    </source>
</evidence>
<dbReference type="InterPro" id="IPR009057">
    <property type="entry name" value="Homeodomain-like_sf"/>
</dbReference>
<dbReference type="Pfam" id="PF14278">
    <property type="entry name" value="TetR_C_8"/>
    <property type="match status" value="1"/>
</dbReference>
<dbReference type="InterPro" id="IPR050624">
    <property type="entry name" value="HTH-type_Tx_Regulator"/>
</dbReference>
<feature type="DNA-binding region" description="H-T-H motif" evidence="3">
    <location>
        <begin position="37"/>
        <end position="56"/>
    </location>
</feature>
<dbReference type="KEGG" id="bon:A361_17015"/>
<dbReference type="EMBL" id="CP015506">
    <property type="protein sequence ID" value="AND40780.1"/>
    <property type="molecule type" value="Genomic_DNA"/>
</dbReference>
<dbReference type="AlphaFoldDB" id="A0A160MCU3"/>
<evidence type="ECO:0000259" key="4">
    <source>
        <dbReference type="PROSITE" id="PS50977"/>
    </source>
</evidence>
<reference evidence="5 6" key="1">
    <citation type="submission" date="2016-04" db="EMBL/GenBank/DDBJ databases">
        <title>Complete genome sequence of Bacillus oceanisediminis strain 2691.</title>
        <authorList>
            <person name="Jeong H."/>
            <person name="Kim H.J."/>
            <person name="Lee D.-W."/>
        </authorList>
    </citation>
    <scope>NUCLEOTIDE SEQUENCE [LARGE SCALE GENOMIC DNA]</scope>
    <source>
        <strain evidence="5 6">2691</strain>
    </source>
</reference>
<evidence type="ECO:0000256" key="1">
    <source>
        <dbReference type="ARBA" id="ARBA00022491"/>
    </source>
</evidence>
<dbReference type="PROSITE" id="PS50977">
    <property type="entry name" value="HTH_TETR_2"/>
    <property type="match status" value="1"/>
</dbReference>
<dbReference type="RefSeq" id="WP_009333715.1">
    <property type="nucleotide sequence ID" value="NZ_CP015506.1"/>
</dbReference>
<proteinExistence type="predicted"/>
<dbReference type="GO" id="GO:0003677">
    <property type="term" value="F:DNA binding"/>
    <property type="evidence" value="ECO:0007669"/>
    <property type="project" value="UniProtKB-UniRule"/>
</dbReference>
<dbReference type="InterPro" id="IPR001647">
    <property type="entry name" value="HTH_TetR"/>
</dbReference>
<dbReference type="Proteomes" id="UP000077856">
    <property type="component" value="Chromosome"/>
</dbReference>
<dbReference type="SUPFAM" id="SSF46689">
    <property type="entry name" value="Homeodomain-like"/>
    <property type="match status" value="1"/>
</dbReference>
<evidence type="ECO:0000256" key="3">
    <source>
        <dbReference type="PROSITE-ProRule" id="PRU00335"/>
    </source>
</evidence>